<dbReference type="InterPro" id="IPR052196">
    <property type="entry name" value="Bact_Kbp"/>
</dbReference>
<evidence type="ECO:0000256" key="1">
    <source>
        <dbReference type="SAM" id="SignalP"/>
    </source>
</evidence>
<dbReference type="InterPro" id="IPR018392">
    <property type="entry name" value="LysM"/>
</dbReference>
<dbReference type="SMART" id="SM00257">
    <property type="entry name" value="LysM"/>
    <property type="match status" value="1"/>
</dbReference>
<reference evidence="4" key="1">
    <citation type="journal article" date="2019" name="Int. J. Syst. Evol. Microbiol.">
        <title>The Global Catalogue of Microorganisms (GCM) 10K type strain sequencing project: providing services to taxonomists for standard genome sequencing and annotation.</title>
        <authorList>
            <consortium name="The Broad Institute Genomics Platform"/>
            <consortium name="The Broad Institute Genome Sequencing Center for Infectious Disease"/>
            <person name="Wu L."/>
            <person name="Ma J."/>
        </authorList>
    </citation>
    <scope>NUCLEOTIDE SEQUENCE [LARGE SCALE GENOMIC DNA]</scope>
    <source>
        <strain evidence="4">KCTC 52473</strain>
    </source>
</reference>
<accession>A0ABV7FU55</accession>
<dbReference type="InterPro" id="IPR036779">
    <property type="entry name" value="LysM_dom_sf"/>
</dbReference>
<organism evidence="3 4">
    <name type="scientific">Agaribacter flavus</name>
    <dbReference type="NCBI Taxonomy" id="1902781"/>
    <lineage>
        <taxon>Bacteria</taxon>
        <taxon>Pseudomonadati</taxon>
        <taxon>Pseudomonadota</taxon>
        <taxon>Gammaproteobacteria</taxon>
        <taxon>Alteromonadales</taxon>
        <taxon>Alteromonadaceae</taxon>
        <taxon>Agaribacter</taxon>
    </lineage>
</organism>
<dbReference type="Pfam" id="PF01476">
    <property type="entry name" value="LysM"/>
    <property type="match status" value="1"/>
</dbReference>
<feature type="chain" id="PRO_5045849483" evidence="1">
    <location>
        <begin position="28"/>
        <end position="359"/>
    </location>
</feature>
<dbReference type="Gene3D" id="3.10.350.10">
    <property type="entry name" value="LysM domain"/>
    <property type="match status" value="1"/>
</dbReference>
<evidence type="ECO:0000259" key="2">
    <source>
        <dbReference type="PROSITE" id="PS51782"/>
    </source>
</evidence>
<dbReference type="PANTHER" id="PTHR34700:SF4">
    <property type="entry name" value="PHAGE-LIKE ELEMENT PBSX PROTEIN XKDP"/>
    <property type="match status" value="1"/>
</dbReference>
<proteinExistence type="predicted"/>
<evidence type="ECO:0000313" key="4">
    <source>
        <dbReference type="Proteomes" id="UP001595478"/>
    </source>
</evidence>
<comment type="caution">
    <text evidence="3">The sequence shown here is derived from an EMBL/GenBank/DDBJ whole genome shotgun (WGS) entry which is preliminary data.</text>
</comment>
<name>A0ABV7FU55_9ALTE</name>
<feature type="domain" description="LysM" evidence="2">
    <location>
        <begin position="38"/>
        <end position="86"/>
    </location>
</feature>
<sequence>MVKIHRYISRIALFYALALGAVLHASADIIEIKQDAPSTYVVEKGDTLWDISNLFLSKPWLWPELWRTNSHIENPHLIYPGDVLSLKYENGKPVLAITREKGTLVLTPEKFVRKKRLPIDVLPWSLIEPFLIGDQLMPEAQYHDLPPLLGDRTGTPRYAERDFILTRGLDETKALFNVMRKVREVKDSRGMSLGLQVDLISTAKLKQQANDGHVVVELDNSLSEARQGDRIVPHKKVSQKDLVLRAAKRQKGELVENANGRQLIGKNDVVIINLGKRKVKPGTVFGIYDVGTDIDYKEETSYSLERASIFTLLSLGEEIKQPAYKVGELVVFKTFELGSYALVTKAEIHMRGGEIIASP</sequence>
<dbReference type="PANTHER" id="PTHR34700">
    <property type="entry name" value="POTASSIUM BINDING PROTEIN KBP"/>
    <property type="match status" value="1"/>
</dbReference>
<dbReference type="CDD" id="cd00118">
    <property type="entry name" value="LysM"/>
    <property type="match status" value="1"/>
</dbReference>
<feature type="signal peptide" evidence="1">
    <location>
        <begin position="1"/>
        <end position="27"/>
    </location>
</feature>
<evidence type="ECO:0000313" key="3">
    <source>
        <dbReference type="EMBL" id="MFC3122006.1"/>
    </source>
</evidence>
<dbReference type="EMBL" id="JBHRSW010000016">
    <property type="protein sequence ID" value="MFC3122006.1"/>
    <property type="molecule type" value="Genomic_DNA"/>
</dbReference>
<dbReference type="SUPFAM" id="SSF54106">
    <property type="entry name" value="LysM domain"/>
    <property type="match status" value="1"/>
</dbReference>
<keyword evidence="4" id="KW-1185">Reference proteome</keyword>
<dbReference type="PROSITE" id="PS51782">
    <property type="entry name" value="LYSM"/>
    <property type="match status" value="1"/>
</dbReference>
<dbReference type="RefSeq" id="WP_376920144.1">
    <property type="nucleotide sequence ID" value="NZ_JBHRSW010000016.1"/>
</dbReference>
<keyword evidence="1" id="KW-0732">Signal</keyword>
<protein>
    <submittedName>
        <fullName evidence="3">LysM peptidoglycan-binding domain-containing protein</fullName>
    </submittedName>
</protein>
<gene>
    <name evidence="3" type="ORF">ACFOHL_10270</name>
</gene>
<dbReference type="Proteomes" id="UP001595478">
    <property type="component" value="Unassembled WGS sequence"/>
</dbReference>